<comment type="caution">
    <text evidence="1">The sequence shown here is derived from an EMBL/GenBank/DDBJ whole genome shotgun (WGS) entry which is preliminary data.</text>
</comment>
<reference evidence="2" key="1">
    <citation type="submission" date="2015-07" db="EMBL/GenBank/DDBJ databases">
        <title>Complete Genome of Thermincola ferriacetica strain Z-0001T.</title>
        <authorList>
            <person name="Lusk B."/>
            <person name="Badalamenti J.P."/>
            <person name="Parameswaran P."/>
            <person name="Bond D.R."/>
            <person name="Torres C.I."/>
        </authorList>
    </citation>
    <scope>NUCLEOTIDE SEQUENCE [LARGE SCALE GENOMIC DNA]</scope>
    <source>
        <strain evidence="2">Z-0001</strain>
    </source>
</reference>
<protein>
    <submittedName>
        <fullName evidence="1">Transposase IS3/IS911 family protein</fullName>
    </submittedName>
</protein>
<evidence type="ECO:0000313" key="1">
    <source>
        <dbReference type="EMBL" id="KNZ70018.1"/>
    </source>
</evidence>
<name>A0A0L6W3S9_9FIRM</name>
<gene>
    <name evidence="1" type="ORF">Tfer_1401</name>
</gene>
<proteinExistence type="predicted"/>
<keyword evidence="2" id="KW-1185">Reference proteome</keyword>
<organism evidence="1 2">
    <name type="scientific">Thermincola ferriacetica</name>
    <dbReference type="NCBI Taxonomy" id="281456"/>
    <lineage>
        <taxon>Bacteria</taxon>
        <taxon>Bacillati</taxon>
        <taxon>Bacillota</taxon>
        <taxon>Clostridia</taxon>
        <taxon>Eubacteriales</taxon>
        <taxon>Thermincolaceae</taxon>
        <taxon>Thermincola</taxon>
    </lineage>
</organism>
<dbReference type="AlphaFoldDB" id="A0A0L6W3S9"/>
<dbReference type="EMBL" id="LGTE01000007">
    <property type="protein sequence ID" value="KNZ70018.1"/>
    <property type="molecule type" value="Genomic_DNA"/>
</dbReference>
<sequence length="51" mass="5998">MLTKPRKRWTPEEKGDIVLHALRQEMTQSDMISSVTVAKKLKYRIPTDIKE</sequence>
<accession>A0A0L6W3S9</accession>
<evidence type="ECO:0000313" key="2">
    <source>
        <dbReference type="Proteomes" id="UP000037175"/>
    </source>
</evidence>
<dbReference type="Proteomes" id="UP000037175">
    <property type="component" value="Unassembled WGS sequence"/>
</dbReference>
<dbReference type="RefSeq" id="WP_160315535.1">
    <property type="nucleotide sequence ID" value="NZ_LGTE01000007.1"/>
</dbReference>